<gene>
    <name evidence="1" type="ORF">VCHENC02_0987B</name>
</gene>
<evidence type="ECO:0000313" key="1">
    <source>
        <dbReference type="EMBL" id="EKM33577.1"/>
    </source>
</evidence>
<feature type="non-terminal residue" evidence="1">
    <location>
        <position position="1"/>
    </location>
</feature>
<protein>
    <submittedName>
        <fullName evidence="1">Uncharacterized protein</fullName>
    </submittedName>
</protein>
<name>A0A454D4F1_VIBHA</name>
<evidence type="ECO:0000313" key="2">
    <source>
        <dbReference type="Proteomes" id="UP000008367"/>
    </source>
</evidence>
<sequence length="8" mass="934">PKQCSRCL</sequence>
<dbReference type="EMBL" id="AJSR01000211">
    <property type="protein sequence ID" value="EKM33577.1"/>
    <property type="molecule type" value="Genomic_DNA"/>
</dbReference>
<organism evidence="1 2">
    <name type="scientific">Vibrio harveyi</name>
    <name type="common">Beneckea harveyi</name>
    <dbReference type="NCBI Taxonomy" id="669"/>
    <lineage>
        <taxon>Bacteria</taxon>
        <taxon>Pseudomonadati</taxon>
        <taxon>Pseudomonadota</taxon>
        <taxon>Gammaproteobacteria</taxon>
        <taxon>Vibrionales</taxon>
        <taxon>Vibrionaceae</taxon>
        <taxon>Vibrio</taxon>
    </lineage>
</organism>
<comment type="caution">
    <text evidence="1">The sequence shown here is derived from an EMBL/GenBank/DDBJ whole genome shotgun (WGS) entry which is preliminary data.</text>
</comment>
<dbReference type="Proteomes" id="UP000008367">
    <property type="component" value="Unassembled WGS sequence"/>
</dbReference>
<proteinExistence type="predicted"/>
<accession>A0A454D4F1</accession>
<reference evidence="1 2" key="1">
    <citation type="submission" date="2012-10" db="EMBL/GenBank/DDBJ databases">
        <title>Genome sequence of Vibrio Cholerae HENC-02.</title>
        <authorList>
            <person name="Eppinger M."/>
            <person name="Hasan N.A."/>
            <person name="Sengamalay N."/>
            <person name="Hine E."/>
            <person name="Su Q."/>
            <person name="Daugherty S.C."/>
            <person name="Young S."/>
            <person name="Sadzewicz L."/>
            <person name="Tallon L."/>
            <person name="Cebula T.A."/>
            <person name="Ravel J."/>
            <person name="Colwell R.R."/>
        </authorList>
    </citation>
    <scope>NUCLEOTIDE SEQUENCE [LARGE SCALE GENOMIC DNA]</scope>
    <source>
        <strain evidence="1 2">HENC-02</strain>
    </source>
</reference>